<evidence type="ECO:0000256" key="2">
    <source>
        <dbReference type="ARBA" id="ARBA00005712"/>
    </source>
</evidence>
<comment type="similarity">
    <text evidence="2 8 9">Belongs to the ATPase epsilon chain family.</text>
</comment>
<dbReference type="KEGG" id="mnh:FG904_01400"/>
<dbReference type="GO" id="GO:0046933">
    <property type="term" value="F:proton-transporting ATP synthase activity, rotational mechanism"/>
    <property type="evidence" value="ECO:0007669"/>
    <property type="project" value="UniProtKB-UniRule"/>
</dbReference>
<accession>A0A5B7XUV5</accession>
<evidence type="ECO:0000256" key="7">
    <source>
        <dbReference type="ARBA" id="ARBA00023310"/>
    </source>
</evidence>
<dbReference type="GO" id="GO:0005886">
    <property type="term" value="C:plasma membrane"/>
    <property type="evidence" value="ECO:0007669"/>
    <property type="project" value="UniProtKB-SubCell"/>
</dbReference>
<evidence type="ECO:0000313" key="13">
    <source>
        <dbReference type="Proteomes" id="UP000305457"/>
    </source>
</evidence>
<dbReference type="NCBIfam" id="TIGR01216">
    <property type="entry name" value="ATP_synt_epsi"/>
    <property type="match status" value="1"/>
</dbReference>
<keyword evidence="4 8" id="KW-0406">Ion transport</keyword>
<evidence type="ECO:0000256" key="4">
    <source>
        <dbReference type="ARBA" id="ARBA00023065"/>
    </source>
</evidence>
<dbReference type="Gene3D" id="2.60.15.10">
    <property type="entry name" value="F0F1 ATP synthase delta/epsilon subunit, N-terminal"/>
    <property type="match status" value="1"/>
</dbReference>
<evidence type="ECO:0000259" key="11">
    <source>
        <dbReference type="Pfam" id="PF02823"/>
    </source>
</evidence>
<dbReference type="GO" id="GO:0012505">
    <property type="term" value="C:endomembrane system"/>
    <property type="evidence" value="ECO:0007669"/>
    <property type="project" value="UniProtKB-SubCell"/>
</dbReference>
<comment type="subunit">
    <text evidence="8 9">F-type ATPases have 2 components, CF(1) - the catalytic core - and CF(0) - the membrane proton channel. CF(1) has five subunits: alpha(3), beta(3), gamma(1), delta(1), epsilon(1). CF(0) has three main subunits: a, b and c.</text>
</comment>
<evidence type="ECO:0000256" key="5">
    <source>
        <dbReference type="ARBA" id="ARBA00023136"/>
    </source>
</evidence>
<dbReference type="PANTHER" id="PTHR13822:SF10">
    <property type="entry name" value="ATP SYNTHASE EPSILON CHAIN, CHLOROPLASTIC"/>
    <property type="match status" value="1"/>
</dbReference>
<dbReference type="AlphaFoldDB" id="A0A5B7XUV5"/>
<comment type="subcellular location">
    <subcellularLocation>
        <location evidence="8">Cell membrane</location>
        <topology evidence="8">Peripheral membrane protein</topology>
    </subcellularLocation>
    <subcellularLocation>
        <location evidence="1">Endomembrane system</location>
        <topology evidence="1">Peripheral membrane protein</topology>
    </subcellularLocation>
</comment>
<proteinExistence type="inferred from homology"/>
<keyword evidence="10" id="KW-0175">Coiled coil</keyword>
<keyword evidence="8" id="KW-0375">Hydrogen ion transport</keyword>
<evidence type="ECO:0000256" key="6">
    <source>
        <dbReference type="ARBA" id="ARBA00023196"/>
    </source>
</evidence>
<feature type="coiled-coil region" evidence="10">
    <location>
        <begin position="92"/>
        <end position="121"/>
    </location>
</feature>
<dbReference type="PANTHER" id="PTHR13822">
    <property type="entry name" value="ATP SYNTHASE DELTA/EPSILON CHAIN"/>
    <property type="match status" value="1"/>
</dbReference>
<dbReference type="InterPro" id="IPR036771">
    <property type="entry name" value="ATPsynth_dsu/esu_N"/>
</dbReference>
<evidence type="ECO:0000256" key="3">
    <source>
        <dbReference type="ARBA" id="ARBA00022448"/>
    </source>
</evidence>
<dbReference type="EMBL" id="CP040825">
    <property type="protein sequence ID" value="QCZ36668.1"/>
    <property type="molecule type" value="Genomic_DNA"/>
</dbReference>
<evidence type="ECO:0000256" key="9">
    <source>
        <dbReference type="RuleBase" id="RU003656"/>
    </source>
</evidence>
<evidence type="ECO:0000256" key="8">
    <source>
        <dbReference type="HAMAP-Rule" id="MF_00530"/>
    </source>
</evidence>
<dbReference type="GO" id="GO:0005524">
    <property type="term" value="F:ATP binding"/>
    <property type="evidence" value="ECO:0007669"/>
    <property type="project" value="UniProtKB-UniRule"/>
</dbReference>
<dbReference type="HAMAP" id="MF_00530">
    <property type="entry name" value="ATP_synth_epsil_bac"/>
    <property type="match status" value="1"/>
</dbReference>
<keyword evidence="7 8" id="KW-0066">ATP synthesis</keyword>
<dbReference type="Proteomes" id="UP000305457">
    <property type="component" value="Chromosome"/>
</dbReference>
<keyword evidence="6 8" id="KW-0139">CF(1)</keyword>
<keyword evidence="5 8" id="KW-0472">Membrane</keyword>
<dbReference type="InterPro" id="IPR001469">
    <property type="entry name" value="ATP_synth_F1_dsu/esu"/>
</dbReference>
<keyword evidence="3 8" id="KW-0813">Transport</keyword>
<dbReference type="Pfam" id="PF02823">
    <property type="entry name" value="ATP-synt_DE_N"/>
    <property type="match status" value="1"/>
</dbReference>
<name>A0A5B7XUV5_9MOLU</name>
<evidence type="ECO:0000256" key="1">
    <source>
        <dbReference type="ARBA" id="ARBA00004184"/>
    </source>
</evidence>
<keyword evidence="8" id="KW-1003">Cell membrane</keyword>
<comment type="function">
    <text evidence="8">Produces ATP from ADP in the presence of a proton gradient across the membrane.</text>
</comment>
<dbReference type="GO" id="GO:0045259">
    <property type="term" value="C:proton-transporting ATP synthase complex"/>
    <property type="evidence" value="ECO:0007669"/>
    <property type="project" value="UniProtKB-KW"/>
</dbReference>
<evidence type="ECO:0000256" key="10">
    <source>
        <dbReference type="SAM" id="Coils"/>
    </source>
</evidence>
<gene>
    <name evidence="8 12" type="primary">atpC</name>
    <name evidence="12" type="ORF">FG904_01400</name>
</gene>
<feature type="domain" description="ATP synthase F1 complex delta/epsilon subunit N-terminal" evidence="11">
    <location>
        <begin position="4"/>
        <end position="83"/>
    </location>
</feature>
<reference evidence="12 13" key="1">
    <citation type="submission" date="2019-06" db="EMBL/GenBank/DDBJ databases">
        <title>Mycoplasma sp. 2F1A isolated from ostrich.</title>
        <authorList>
            <person name="Spergser J."/>
        </authorList>
    </citation>
    <scope>NUCLEOTIDE SEQUENCE [LARGE SCALE GENOMIC DNA]</scope>
    <source>
        <strain evidence="12 13">2F1A</strain>
    </source>
</reference>
<dbReference type="RefSeq" id="WP_139592151.1">
    <property type="nucleotide sequence ID" value="NZ_CP040825.1"/>
</dbReference>
<dbReference type="SUPFAM" id="SSF51344">
    <property type="entry name" value="Epsilon subunit of F1F0-ATP synthase N-terminal domain"/>
    <property type="match status" value="1"/>
</dbReference>
<sequence>MQTIHLTVTTPQQIFYEGDVEIVTLKTAIGYIGLQANRTPMFSNIEVGHLVIGWEKDDSSIKCYIGGGLVYADAEKINIITDDIIDVKNIDLQRALKEKEILSKEIEKAAHNQQVDRLKLETKLKKALLRIETYNTYNK</sequence>
<dbReference type="InterPro" id="IPR020546">
    <property type="entry name" value="ATP_synth_F1_dsu/esu_N"/>
</dbReference>
<protein>
    <recommendedName>
        <fullName evidence="8">ATP synthase epsilon chain</fullName>
    </recommendedName>
    <alternativeName>
        <fullName evidence="8">ATP synthase F1 sector epsilon subunit</fullName>
    </alternativeName>
    <alternativeName>
        <fullName evidence="8">F-ATPase epsilon subunit</fullName>
    </alternativeName>
</protein>
<dbReference type="OrthoDB" id="389606at2"/>
<evidence type="ECO:0000313" key="12">
    <source>
        <dbReference type="EMBL" id="QCZ36668.1"/>
    </source>
</evidence>
<organism evidence="12 13">
    <name type="scientific">Mycoplasma nasistruthionis</name>
    <dbReference type="NCBI Taxonomy" id="353852"/>
    <lineage>
        <taxon>Bacteria</taxon>
        <taxon>Bacillati</taxon>
        <taxon>Mycoplasmatota</taxon>
        <taxon>Mollicutes</taxon>
        <taxon>Mycoplasmataceae</taxon>
        <taxon>Mycoplasma</taxon>
    </lineage>
</organism>